<accession>A0A9X2SPN8</accession>
<dbReference type="Proteomes" id="UP001144096">
    <property type="component" value="Unassembled WGS sequence"/>
</dbReference>
<evidence type="ECO:0000256" key="1">
    <source>
        <dbReference type="SAM" id="MobiDB-lite"/>
    </source>
</evidence>
<dbReference type="Pfam" id="PF13671">
    <property type="entry name" value="AAA_33"/>
    <property type="match status" value="1"/>
</dbReference>
<gene>
    <name evidence="2" type="ORF">M8542_36605</name>
</gene>
<comment type="caution">
    <text evidence="2">The sequence shown here is derived from an EMBL/GenBank/DDBJ whole genome shotgun (WGS) entry which is preliminary data.</text>
</comment>
<protein>
    <submittedName>
        <fullName evidence="2">Kinase</fullName>
    </submittedName>
</protein>
<feature type="compositionally biased region" description="Low complexity" evidence="1">
    <location>
        <begin position="22"/>
        <end position="34"/>
    </location>
</feature>
<dbReference type="InterPro" id="IPR027417">
    <property type="entry name" value="P-loop_NTPase"/>
</dbReference>
<sequence length="219" mass="22911">MATGSNKLHAETADTESIGRDAAAPAAAARPAAAGSQKPPNGPTGSPHTQLIVLRGPSGAGKSTVATAARAQLGRGVALVQQDVLRRVVLREHDVPGGLNIALIATVCRFSLDAGYHVILEGILTAARYGPMLRQLAADHHGRTTFFYFDVPFAETVRRHATRPQASEFTPKDMSDWYSASGRLDVPGEQIIAATSSADTSVARIVAYMTGNGSDASHA</sequence>
<dbReference type="EMBL" id="JAMXQV010000024">
    <property type="protein sequence ID" value="MCR6488366.1"/>
    <property type="molecule type" value="Genomic_DNA"/>
</dbReference>
<keyword evidence="3" id="KW-1185">Reference proteome</keyword>
<feature type="region of interest" description="Disordered" evidence="1">
    <location>
        <begin position="1"/>
        <end position="59"/>
    </location>
</feature>
<dbReference type="SUPFAM" id="SSF52540">
    <property type="entry name" value="P-loop containing nucleoside triphosphate hydrolases"/>
    <property type="match status" value="1"/>
</dbReference>
<name>A0A9X2SPN8_9PSEU</name>
<keyword evidence="2" id="KW-0808">Transferase</keyword>
<keyword evidence="2" id="KW-0418">Kinase</keyword>
<proteinExistence type="predicted"/>
<evidence type="ECO:0000313" key="3">
    <source>
        <dbReference type="Proteomes" id="UP001144096"/>
    </source>
</evidence>
<organism evidence="2 3">
    <name type="scientific">Amycolatopsis iheyensis</name>
    <dbReference type="NCBI Taxonomy" id="2945988"/>
    <lineage>
        <taxon>Bacteria</taxon>
        <taxon>Bacillati</taxon>
        <taxon>Actinomycetota</taxon>
        <taxon>Actinomycetes</taxon>
        <taxon>Pseudonocardiales</taxon>
        <taxon>Pseudonocardiaceae</taxon>
        <taxon>Amycolatopsis</taxon>
    </lineage>
</organism>
<evidence type="ECO:0000313" key="2">
    <source>
        <dbReference type="EMBL" id="MCR6488366.1"/>
    </source>
</evidence>
<dbReference type="RefSeq" id="WP_257924925.1">
    <property type="nucleotide sequence ID" value="NZ_JAMXQV010000024.1"/>
</dbReference>
<dbReference type="GO" id="GO:0016301">
    <property type="term" value="F:kinase activity"/>
    <property type="evidence" value="ECO:0007669"/>
    <property type="project" value="UniProtKB-KW"/>
</dbReference>
<reference evidence="2" key="1">
    <citation type="submission" date="2022-06" db="EMBL/GenBank/DDBJ databases">
        <title>Amycolatopsis iheyaensis sp. nov., a new species of the genus Amycolatopsis isolated from soil in Iheya island, Japan.</title>
        <authorList>
            <person name="Ngamcharungchit C."/>
            <person name="Kanto H."/>
            <person name="Take A."/>
            <person name="Intra B."/>
            <person name="Matsumoto A."/>
            <person name="Panbangred W."/>
            <person name="Inahashi Y."/>
        </authorList>
    </citation>
    <scope>NUCLEOTIDE SEQUENCE</scope>
    <source>
        <strain evidence="2">OK19-0408</strain>
    </source>
</reference>
<dbReference type="Gene3D" id="3.40.50.300">
    <property type="entry name" value="P-loop containing nucleotide triphosphate hydrolases"/>
    <property type="match status" value="1"/>
</dbReference>
<dbReference type="AlphaFoldDB" id="A0A9X2SPN8"/>